<proteinExistence type="predicted"/>
<evidence type="ECO:0000313" key="1">
    <source>
        <dbReference type="EMBL" id="RUP48261.1"/>
    </source>
</evidence>
<accession>A0A433DBN7</accession>
<comment type="caution">
    <text evidence="1">The sequence shown here is derived from an EMBL/GenBank/DDBJ whole genome shotgun (WGS) entry which is preliminary data.</text>
</comment>
<protein>
    <submittedName>
        <fullName evidence="1">Uncharacterized protein</fullName>
    </submittedName>
</protein>
<sequence>MTRQFPARADGEPKAQSFTSSKYHPANLSNSPNVFCPIFRPEPKILVESEPDVIPIEPIARHPHVQERLLERRGER</sequence>
<dbReference type="EMBL" id="RBNI01003529">
    <property type="protein sequence ID" value="RUP48261.1"/>
    <property type="molecule type" value="Genomic_DNA"/>
</dbReference>
<evidence type="ECO:0000313" key="2">
    <source>
        <dbReference type="Proteomes" id="UP000268093"/>
    </source>
</evidence>
<reference evidence="1 2" key="1">
    <citation type="journal article" date="2018" name="New Phytol.">
        <title>Phylogenomics of Endogonaceae and evolution of mycorrhizas within Mucoromycota.</title>
        <authorList>
            <person name="Chang Y."/>
            <person name="Desiro A."/>
            <person name="Na H."/>
            <person name="Sandor L."/>
            <person name="Lipzen A."/>
            <person name="Clum A."/>
            <person name="Barry K."/>
            <person name="Grigoriev I.V."/>
            <person name="Martin F.M."/>
            <person name="Stajich J.E."/>
            <person name="Smith M.E."/>
            <person name="Bonito G."/>
            <person name="Spatafora J.W."/>
        </authorList>
    </citation>
    <scope>NUCLEOTIDE SEQUENCE [LARGE SCALE GENOMIC DNA]</scope>
    <source>
        <strain evidence="1 2">GMNB39</strain>
    </source>
</reference>
<gene>
    <name evidence="1" type="ORF">BC936DRAFT_144779</name>
</gene>
<dbReference type="OrthoDB" id="10574076at2759"/>
<dbReference type="Proteomes" id="UP000268093">
    <property type="component" value="Unassembled WGS sequence"/>
</dbReference>
<name>A0A433DBN7_9FUNG</name>
<keyword evidence="2" id="KW-1185">Reference proteome</keyword>
<organism evidence="1 2">
    <name type="scientific">Jimgerdemannia flammicorona</name>
    <dbReference type="NCBI Taxonomy" id="994334"/>
    <lineage>
        <taxon>Eukaryota</taxon>
        <taxon>Fungi</taxon>
        <taxon>Fungi incertae sedis</taxon>
        <taxon>Mucoromycota</taxon>
        <taxon>Mucoromycotina</taxon>
        <taxon>Endogonomycetes</taxon>
        <taxon>Endogonales</taxon>
        <taxon>Endogonaceae</taxon>
        <taxon>Jimgerdemannia</taxon>
    </lineage>
</organism>